<dbReference type="Pfam" id="PF00072">
    <property type="entry name" value="Response_reg"/>
    <property type="match status" value="1"/>
</dbReference>
<dbReference type="OrthoDB" id="666633at2"/>
<evidence type="ECO:0000256" key="1">
    <source>
        <dbReference type="PROSITE-ProRule" id="PRU00169"/>
    </source>
</evidence>
<evidence type="ECO:0000313" key="4">
    <source>
        <dbReference type="Proteomes" id="UP000199045"/>
    </source>
</evidence>
<name>A0A1G7VRF4_CHIFI</name>
<dbReference type="InterPro" id="IPR011006">
    <property type="entry name" value="CheY-like_superfamily"/>
</dbReference>
<dbReference type="RefSeq" id="WP_089834893.1">
    <property type="nucleotide sequence ID" value="NZ_FNBN01000005.1"/>
</dbReference>
<dbReference type="Gene3D" id="3.40.50.2300">
    <property type="match status" value="1"/>
</dbReference>
<dbReference type="EMBL" id="FNBN01000005">
    <property type="protein sequence ID" value="SDG62385.1"/>
    <property type="molecule type" value="Genomic_DNA"/>
</dbReference>
<gene>
    <name evidence="3" type="ORF">SAMN04488121_105240</name>
</gene>
<evidence type="ECO:0000259" key="2">
    <source>
        <dbReference type="PROSITE" id="PS50110"/>
    </source>
</evidence>
<dbReference type="AlphaFoldDB" id="A0A1G7VRF4"/>
<organism evidence="3 4">
    <name type="scientific">Chitinophaga filiformis</name>
    <name type="common">Myxococcus filiformis</name>
    <name type="synonym">Flexibacter filiformis</name>
    <dbReference type="NCBI Taxonomy" id="104663"/>
    <lineage>
        <taxon>Bacteria</taxon>
        <taxon>Pseudomonadati</taxon>
        <taxon>Bacteroidota</taxon>
        <taxon>Chitinophagia</taxon>
        <taxon>Chitinophagales</taxon>
        <taxon>Chitinophagaceae</taxon>
        <taxon>Chitinophaga</taxon>
    </lineage>
</organism>
<sequence>MFLTLKGRKVWTNPVKLLPFLPRPPFFKDLGEPSGPRVLLALDNLAISRMLKQYLEWTGVSVTIVLTPEETIKIALSRSIDLVIYSTALSGSSDPLALLTGIRERGGKMPFIAIVEKDFNSHDDYIRQGVDDIIKKPLEIAELQRKIEQQLNKS</sequence>
<comment type="caution">
    <text evidence="1">Lacks conserved residue(s) required for the propagation of feature annotation.</text>
</comment>
<dbReference type="GO" id="GO:0000160">
    <property type="term" value="P:phosphorelay signal transduction system"/>
    <property type="evidence" value="ECO:0007669"/>
    <property type="project" value="InterPro"/>
</dbReference>
<dbReference type="Proteomes" id="UP000199045">
    <property type="component" value="Unassembled WGS sequence"/>
</dbReference>
<dbReference type="PROSITE" id="PS50110">
    <property type="entry name" value="RESPONSE_REGULATORY"/>
    <property type="match status" value="1"/>
</dbReference>
<dbReference type="SMART" id="SM00448">
    <property type="entry name" value="REC"/>
    <property type="match status" value="1"/>
</dbReference>
<reference evidence="4" key="1">
    <citation type="submission" date="2016-10" db="EMBL/GenBank/DDBJ databases">
        <authorList>
            <person name="Varghese N."/>
            <person name="Submissions S."/>
        </authorList>
    </citation>
    <scope>NUCLEOTIDE SEQUENCE [LARGE SCALE GENOMIC DNA]</scope>
    <source>
        <strain evidence="4">DSM 527</strain>
    </source>
</reference>
<dbReference type="InterPro" id="IPR001789">
    <property type="entry name" value="Sig_transdc_resp-reg_receiver"/>
</dbReference>
<dbReference type="STRING" id="104663.SAMN04488121_105240"/>
<protein>
    <submittedName>
        <fullName evidence="3">Response regulator receiver domain-containing protein</fullName>
    </submittedName>
</protein>
<proteinExistence type="predicted"/>
<evidence type="ECO:0000313" key="3">
    <source>
        <dbReference type="EMBL" id="SDG62385.1"/>
    </source>
</evidence>
<dbReference type="SUPFAM" id="SSF52172">
    <property type="entry name" value="CheY-like"/>
    <property type="match status" value="1"/>
</dbReference>
<dbReference type="CDD" id="cd00156">
    <property type="entry name" value="REC"/>
    <property type="match status" value="1"/>
</dbReference>
<accession>A0A1G7VRF4</accession>
<feature type="domain" description="Response regulatory" evidence="2">
    <location>
        <begin position="37"/>
        <end position="151"/>
    </location>
</feature>